<comment type="subcellular location">
    <subcellularLocation>
        <location evidence="1">Cell membrane</location>
        <topology evidence="1">Multi-pass membrane protein</topology>
    </subcellularLocation>
</comment>
<evidence type="ECO:0000256" key="6">
    <source>
        <dbReference type="SAM" id="Phobius"/>
    </source>
</evidence>
<dbReference type="AlphaFoldDB" id="A0A510E4T0"/>
<dbReference type="InterPro" id="IPR005115">
    <property type="entry name" value="Gly_transporter"/>
</dbReference>
<evidence type="ECO:0000259" key="7">
    <source>
        <dbReference type="Pfam" id="PF03458"/>
    </source>
</evidence>
<feature type="domain" description="Glycine transporter" evidence="7">
    <location>
        <begin position="95"/>
        <end position="167"/>
    </location>
</feature>
<evidence type="ECO:0000313" key="8">
    <source>
        <dbReference type="EMBL" id="BBG24701.1"/>
    </source>
</evidence>
<dbReference type="PANTHER" id="PTHR30506:SF3">
    <property type="entry name" value="UPF0126 INNER MEMBRANE PROTEIN YADS-RELATED"/>
    <property type="match status" value="1"/>
</dbReference>
<feature type="transmembrane region" description="Helical" evidence="6">
    <location>
        <begin position="62"/>
        <end position="81"/>
    </location>
</feature>
<keyword evidence="10" id="KW-1185">Reference proteome</keyword>
<sequence length="208" mass="22264">MLNVLEMMNIIGIISFTISGTSKGVKKELDLFGTIVLGIATSYAGGIVADLLVGVIPPTILRQWQLLLLSISVSITTFFYYKQLNRKFLALVLKVSDAIGLATFAAYGADLAYSHGFSLVTVAMISSIVASGGGVLRDILVNDIPLILTKEIYATAALGGGIVYYLVASISNQGYATLITIFTVVTIRIFAIKYNLHLPVIKAEVGNR</sequence>
<feature type="transmembrane region" description="Helical" evidence="6">
    <location>
        <begin position="115"/>
        <end position="136"/>
    </location>
</feature>
<keyword evidence="5 6" id="KW-0472">Membrane</keyword>
<evidence type="ECO:0000256" key="3">
    <source>
        <dbReference type="ARBA" id="ARBA00022692"/>
    </source>
</evidence>
<dbReference type="OrthoDB" id="116318at2157"/>
<name>A0A510E4T0_9CREN</name>
<proteinExistence type="predicted"/>
<keyword evidence="2" id="KW-1003">Cell membrane</keyword>
<evidence type="ECO:0000313" key="11">
    <source>
        <dbReference type="Proteomes" id="UP000325030"/>
    </source>
</evidence>
<dbReference type="Proteomes" id="UP000325030">
    <property type="component" value="Chromosome"/>
</dbReference>
<dbReference type="RefSeq" id="WP_149528659.1">
    <property type="nucleotide sequence ID" value="NZ_AP018929.1"/>
</dbReference>
<evidence type="ECO:0000256" key="4">
    <source>
        <dbReference type="ARBA" id="ARBA00022989"/>
    </source>
</evidence>
<accession>A0A510DWU5</accession>
<dbReference type="GeneID" id="41718377"/>
<feature type="transmembrane region" description="Helical" evidence="6">
    <location>
        <begin position="148"/>
        <end position="167"/>
    </location>
</feature>
<evidence type="ECO:0000313" key="9">
    <source>
        <dbReference type="EMBL" id="BBG27489.1"/>
    </source>
</evidence>
<feature type="transmembrane region" description="Helical" evidence="6">
    <location>
        <begin position="31"/>
        <end position="56"/>
    </location>
</feature>
<dbReference type="STRING" id="1294262.GCA_001316085_01712"/>
<dbReference type="KEGG" id="step:IC006_2035"/>
<evidence type="ECO:0000256" key="2">
    <source>
        <dbReference type="ARBA" id="ARBA00022475"/>
    </source>
</evidence>
<dbReference type="Proteomes" id="UP000322983">
    <property type="component" value="Chromosome"/>
</dbReference>
<feature type="transmembrane region" description="Helical" evidence="6">
    <location>
        <begin position="88"/>
        <end position="109"/>
    </location>
</feature>
<feature type="transmembrane region" description="Helical" evidence="6">
    <location>
        <begin position="173"/>
        <end position="192"/>
    </location>
</feature>
<evidence type="ECO:0000256" key="1">
    <source>
        <dbReference type="ARBA" id="ARBA00004651"/>
    </source>
</evidence>
<dbReference type="PANTHER" id="PTHR30506">
    <property type="entry name" value="INNER MEMBRANE PROTEIN"/>
    <property type="match status" value="1"/>
</dbReference>
<protein>
    <recommendedName>
        <fullName evidence="7">Glycine transporter domain-containing protein</fullName>
    </recommendedName>
</protein>
<organism evidence="9 11">
    <name type="scientific">Sulfuracidifex tepidarius</name>
    <dbReference type="NCBI Taxonomy" id="1294262"/>
    <lineage>
        <taxon>Archaea</taxon>
        <taxon>Thermoproteota</taxon>
        <taxon>Thermoprotei</taxon>
        <taxon>Sulfolobales</taxon>
        <taxon>Sulfolobaceae</taxon>
        <taxon>Sulfuracidifex</taxon>
    </lineage>
</organism>
<keyword evidence="3 6" id="KW-0812">Transmembrane</keyword>
<evidence type="ECO:0000313" key="10">
    <source>
        <dbReference type="Proteomes" id="UP000322983"/>
    </source>
</evidence>
<dbReference type="Pfam" id="PF03458">
    <property type="entry name" value="Gly_transporter"/>
    <property type="match status" value="2"/>
</dbReference>
<keyword evidence="4 6" id="KW-1133">Transmembrane helix</keyword>
<dbReference type="EMBL" id="AP018929">
    <property type="protein sequence ID" value="BBG24701.1"/>
    <property type="molecule type" value="Genomic_DNA"/>
</dbReference>
<accession>A0A510E4T0</accession>
<dbReference type="EMBL" id="AP018930">
    <property type="protein sequence ID" value="BBG27489.1"/>
    <property type="molecule type" value="Genomic_DNA"/>
</dbReference>
<gene>
    <name evidence="8" type="ORF">IC006_2035</name>
    <name evidence="9" type="ORF">IC007_2043</name>
</gene>
<dbReference type="GO" id="GO:0005886">
    <property type="term" value="C:plasma membrane"/>
    <property type="evidence" value="ECO:0007669"/>
    <property type="project" value="UniProtKB-SubCell"/>
</dbReference>
<reference evidence="11" key="1">
    <citation type="submission" date="2018-09" db="EMBL/GenBank/DDBJ databases">
        <title>Complete Genome Sequencing of Sulfolobus sp. JCM 16834.</title>
        <authorList>
            <person name="Kato S."/>
            <person name="Itoh T."/>
            <person name="Ohkuma M."/>
        </authorList>
    </citation>
    <scope>NUCLEOTIDE SEQUENCE [LARGE SCALE GENOMIC DNA]</scope>
    <source>
        <strain evidence="11">IC-007</strain>
    </source>
</reference>
<feature type="domain" description="Glycine transporter" evidence="7">
    <location>
        <begin position="7"/>
        <end position="81"/>
    </location>
</feature>
<reference evidence="9 10" key="2">
    <citation type="journal article" date="2020" name="Int. J. Syst. Evol. Microbiol.">
        <title>Sulfuracidifex tepidarius gen. nov., sp. nov. and transfer of Sulfolobus metallicus Huber and Stetter 1992 to the genus Sulfuracidifex as Sulfuracidifex metallicus comb. nov.</title>
        <authorList>
            <person name="Itoh T."/>
            <person name="Miura T."/>
            <person name="Sakai H.D."/>
            <person name="Kato S."/>
            <person name="Ohkuma M."/>
            <person name="Takashina T."/>
        </authorList>
    </citation>
    <scope>NUCLEOTIDE SEQUENCE</scope>
    <source>
        <strain evidence="8 10">IC-006</strain>
        <strain evidence="9">IC-007</strain>
    </source>
</reference>
<evidence type="ECO:0000256" key="5">
    <source>
        <dbReference type="ARBA" id="ARBA00023136"/>
    </source>
</evidence>